<dbReference type="GO" id="GO:0003677">
    <property type="term" value="F:DNA binding"/>
    <property type="evidence" value="ECO:0007669"/>
    <property type="project" value="UniProtKB-KW"/>
</dbReference>
<evidence type="ECO:0000313" key="3">
    <source>
        <dbReference type="EMBL" id="MBM7591123.1"/>
    </source>
</evidence>
<dbReference type="Pfam" id="PF13280">
    <property type="entry name" value="WYL"/>
    <property type="match status" value="1"/>
</dbReference>
<feature type="domain" description="WYL" evidence="1">
    <location>
        <begin position="152"/>
        <end position="215"/>
    </location>
</feature>
<name>A0A939BT35_9BACL</name>
<accession>A0A939BT35</accession>
<feature type="domain" description="WCX" evidence="2">
    <location>
        <begin position="270"/>
        <end position="321"/>
    </location>
</feature>
<dbReference type="Proteomes" id="UP000717624">
    <property type="component" value="Unassembled WGS sequence"/>
</dbReference>
<dbReference type="Gene3D" id="1.10.10.10">
    <property type="entry name" value="Winged helix-like DNA-binding domain superfamily/Winged helix DNA-binding domain"/>
    <property type="match status" value="1"/>
</dbReference>
<dbReference type="PROSITE" id="PS52050">
    <property type="entry name" value="WYL"/>
    <property type="match status" value="1"/>
</dbReference>
<proteinExistence type="predicted"/>
<dbReference type="InterPro" id="IPR036388">
    <property type="entry name" value="WH-like_DNA-bd_sf"/>
</dbReference>
<dbReference type="InterPro" id="IPR051534">
    <property type="entry name" value="CBASS_pafABC_assoc_protein"/>
</dbReference>
<dbReference type="InterPro" id="IPR026881">
    <property type="entry name" value="WYL_dom"/>
</dbReference>
<keyword evidence="4" id="KW-1185">Reference proteome</keyword>
<evidence type="ECO:0000313" key="4">
    <source>
        <dbReference type="Proteomes" id="UP000717624"/>
    </source>
</evidence>
<organism evidence="3 4">
    <name type="scientific">Brevibacillus fulvus</name>
    <dbReference type="NCBI Taxonomy" id="1125967"/>
    <lineage>
        <taxon>Bacteria</taxon>
        <taxon>Bacillati</taxon>
        <taxon>Bacillota</taxon>
        <taxon>Bacilli</taxon>
        <taxon>Bacillales</taxon>
        <taxon>Paenibacillaceae</taxon>
        <taxon>Brevibacillus</taxon>
    </lineage>
</organism>
<dbReference type="PANTHER" id="PTHR34580">
    <property type="match status" value="1"/>
</dbReference>
<protein>
    <submittedName>
        <fullName evidence="3">DNA-binding transcriptional regulator YafY</fullName>
    </submittedName>
</protein>
<dbReference type="Pfam" id="PF25583">
    <property type="entry name" value="WCX"/>
    <property type="match status" value="1"/>
</dbReference>
<gene>
    <name evidence="3" type="ORF">JOD01_002749</name>
</gene>
<dbReference type="AlphaFoldDB" id="A0A939BT35"/>
<dbReference type="InterPro" id="IPR057727">
    <property type="entry name" value="WCX_dom"/>
</dbReference>
<reference evidence="3" key="1">
    <citation type="submission" date="2021-01" db="EMBL/GenBank/DDBJ databases">
        <title>Genomic Encyclopedia of Type Strains, Phase IV (KMG-IV): sequencing the most valuable type-strain genomes for metagenomic binning, comparative biology and taxonomic classification.</title>
        <authorList>
            <person name="Goeker M."/>
        </authorList>
    </citation>
    <scope>NUCLEOTIDE SEQUENCE</scope>
    <source>
        <strain evidence="3">DSM 25523</strain>
    </source>
</reference>
<dbReference type="InterPro" id="IPR036390">
    <property type="entry name" value="WH_DNA-bd_sf"/>
</dbReference>
<dbReference type="EMBL" id="JAFBEB010000009">
    <property type="protein sequence ID" value="MBM7591123.1"/>
    <property type="molecule type" value="Genomic_DNA"/>
</dbReference>
<dbReference type="PANTHER" id="PTHR34580:SF1">
    <property type="entry name" value="PROTEIN PAFC"/>
    <property type="match status" value="1"/>
</dbReference>
<keyword evidence="3" id="KW-0238">DNA-binding</keyword>
<evidence type="ECO:0000259" key="2">
    <source>
        <dbReference type="Pfam" id="PF25583"/>
    </source>
</evidence>
<comment type="caution">
    <text evidence="3">The sequence shown here is derived from an EMBL/GenBank/DDBJ whole genome shotgun (WGS) entry which is preliminary data.</text>
</comment>
<dbReference type="SUPFAM" id="SSF46785">
    <property type="entry name" value="Winged helix' DNA-binding domain"/>
    <property type="match status" value="1"/>
</dbReference>
<sequence length="327" mass="38354">MGRLGSMLKLWMILKNHSEQNPIGVEALSKHLELKPRIIREYIRILQDEGWEIGTKRGRYGGYFLTRQSQYHRLMPLIGLTREEQLALYLARNELAANKADYLEEIDQSFAKIFQTASLMNTLGYNGDDRHVMFRMGPMEKLSDTDKNHYWQIYQAVLARHKLKVYYHPVSRKPSWRLIQPYAIWKHQHVTYVRAFCENSNRLLTFKLNRIGQLENLPESFERLHSYDPLADISGRIGVSDDEVIDLKLRLIGWEARAIFEQTWGGEYGIEPCPSGEGVIFTARLKGKEDVKRWILGMGREVQVVEPLSLREELREELEEMRKNFSI</sequence>
<dbReference type="RefSeq" id="WP_204518861.1">
    <property type="nucleotide sequence ID" value="NZ_BAABIN010000014.1"/>
</dbReference>
<evidence type="ECO:0000259" key="1">
    <source>
        <dbReference type="Pfam" id="PF13280"/>
    </source>
</evidence>